<dbReference type="EMBL" id="JAIFTX010000043">
    <property type="protein sequence ID" value="MBX7291875.1"/>
    <property type="molecule type" value="Genomic_DNA"/>
</dbReference>
<evidence type="ECO:0000256" key="6">
    <source>
        <dbReference type="SAM" id="SignalP"/>
    </source>
</evidence>
<evidence type="ECO:0000256" key="3">
    <source>
        <dbReference type="ARBA" id="ARBA00023136"/>
    </source>
</evidence>
<dbReference type="PANTHER" id="PTHR43649">
    <property type="entry name" value="ARABINOSE-BINDING PROTEIN-RELATED"/>
    <property type="match status" value="1"/>
</dbReference>
<evidence type="ECO:0000256" key="5">
    <source>
        <dbReference type="ARBA" id="ARBA00023288"/>
    </source>
</evidence>
<evidence type="ECO:0000313" key="8">
    <source>
        <dbReference type="Proteomes" id="UP000775179"/>
    </source>
</evidence>
<dbReference type="PROSITE" id="PS51257">
    <property type="entry name" value="PROKAR_LIPOPROTEIN"/>
    <property type="match status" value="1"/>
</dbReference>
<dbReference type="PANTHER" id="PTHR43649:SF33">
    <property type="entry name" value="POLYGALACTURONAN_RHAMNOGALACTURONAN-BINDING PROTEIN YTCQ"/>
    <property type="match status" value="1"/>
</dbReference>
<sequence>MKKRRIALLLSSFMLISTLAGCGAKDGGTTDSGKEEENKVLKIAAFEGGYGKEYWEDLKANFEKEHEGVKVELTVANNLEEIIRPQIQSGNVPDLVYLATGRKEALTETFIKEQGLHDLSGVLDKKVPGEDVTVKDKILPGFLDTSATNPYGDGKTYLAPLFYSPTGLFYNKTLFKEKGYEVPKTWDGMFALGDKAKGDGLSLWAYPTAGYYDGTMAATLAGAGGVEAFDNAMNYAEGFWTSEKATLALDTLAKLKDYLEPSVVANANDQGFKNNQQLILDNKALFIPNGTWLPDEMKDAPRADGFEWGFTAYPAFKDGGDQYSYNFFEQMYIPKDAANKDLAEDFMAYMYSDEAVSIIAEKAKAVVPVKGSIEIASKYLDPLQIEMFQVYENGAKPVMGGFAATEPVEGVTFGDIYTGTVDSIMTGEKTVADWQKALQEASDKLRAAIIK</sequence>
<keyword evidence="1" id="KW-1003">Cell membrane</keyword>
<dbReference type="NCBIfam" id="TIGR03850">
    <property type="entry name" value="bind_CPR_0540"/>
    <property type="match status" value="1"/>
</dbReference>
<dbReference type="Pfam" id="PF01547">
    <property type="entry name" value="SBP_bac_1"/>
    <property type="match status" value="1"/>
</dbReference>
<keyword evidence="3" id="KW-0472">Membrane</keyword>
<dbReference type="AlphaFoldDB" id="A0ABD4RKS6"/>
<gene>
    <name evidence="7" type="ORF">K4H94_12865</name>
</gene>
<evidence type="ECO:0000256" key="2">
    <source>
        <dbReference type="ARBA" id="ARBA00022729"/>
    </source>
</evidence>
<keyword evidence="4" id="KW-0564">Palmitate</keyword>
<dbReference type="RefSeq" id="WP_021877029.1">
    <property type="nucleotide sequence ID" value="NZ_CP018624.1"/>
</dbReference>
<dbReference type="InterPro" id="IPR022387">
    <property type="entry name" value="Bind_CPR0540"/>
</dbReference>
<feature type="signal peptide" evidence="6">
    <location>
        <begin position="1"/>
        <end position="20"/>
    </location>
</feature>
<evidence type="ECO:0000256" key="4">
    <source>
        <dbReference type="ARBA" id="ARBA00023139"/>
    </source>
</evidence>
<name>A0ABD4RKS6_9CLOT</name>
<evidence type="ECO:0000256" key="1">
    <source>
        <dbReference type="ARBA" id="ARBA00022475"/>
    </source>
</evidence>
<feature type="chain" id="PRO_5044895096" evidence="6">
    <location>
        <begin position="21"/>
        <end position="451"/>
    </location>
</feature>
<accession>A0ABD4RKS6</accession>
<dbReference type="InterPro" id="IPR006059">
    <property type="entry name" value="SBP"/>
</dbReference>
<dbReference type="Proteomes" id="UP000775179">
    <property type="component" value="Unassembled WGS sequence"/>
</dbReference>
<keyword evidence="2 6" id="KW-0732">Signal</keyword>
<dbReference type="SUPFAM" id="SSF53850">
    <property type="entry name" value="Periplasmic binding protein-like II"/>
    <property type="match status" value="1"/>
</dbReference>
<dbReference type="InterPro" id="IPR050490">
    <property type="entry name" value="Bact_solute-bd_prot1"/>
</dbReference>
<evidence type="ECO:0000313" key="7">
    <source>
        <dbReference type="EMBL" id="MBX7291875.1"/>
    </source>
</evidence>
<protein>
    <submittedName>
        <fullName evidence="7">Carbohydrate ABC transporter substrate-binding protein</fullName>
    </submittedName>
</protein>
<dbReference type="GeneID" id="66300525"/>
<dbReference type="Gene3D" id="3.40.190.10">
    <property type="entry name" value="Periplasmic binding protein-like II"/>
    <property type="match status" value="1"/>
</dbReference>
<organism evidence="7 8">
    <name type="scientific">Clostridium chauvoei</name>
    <dbReference type="NCBI Taxonomy" id="46867"/>
    <lineage>
        <taxon>Bacteria</taxon>
        <taxon>Bacillati</taxon>
        <taxon>Bacillota</taxon>
        <taxon>Clostridia</taxon>
        <taxon>Eubacteriales</taxon>
        <taxon>Clostridiaceae</taxon>
        <taxon>Clostridium</taxon>
    </lineage>
</organism>
<dbReference type="KEGG" id="cchv:BTM20_01520"/>
<proteinExistence type="predicted"/>
<keyword evidence="5" id="KW-0449">Lipoprotein</keyword>
<comment type="caution">
    <text evidence="7">The sequence shown here is derived from an EMBL/GenBank/DDBJ whole genome shotgun (WGS) entry which is preliminary data.</text>
</comment>
<reference evidence="7 8" key="1">
    <citation type="submission" date="2021-08" db="EMBL/GenBank/DDBJ databases">
        <title>Genome sequence analysis of Clostridium chauvoei strains of European origin and evaluation of typing options for outbreak investigations.</title>
        <authorList>
            <person name="Abdel-Glil M."/>
            <person name="Thomas P."/>
            <person name="Seyboldt C."/>
        </authorList>
    </citation>
    <scope>NUCLEOTIDE SEQUENCE [LARGE SCALE GENOMIC DNA]</scope>
    <source>
        <strain evidence="7 8">S0260-09</strain>
    </source>
</reference>